<feature type="compositionally biased region" description="Polar residues" evidence="1">
    <location>
        <begin position="10"/>
        <end position="20"/>
    </location>
</feature>
<gene>
    <name evidence="2" type="ORF">F6X53_17825</name>
</gene>
<dbReference type="OrthoDB" id="8256497at2"/>
<evidence type="ECO:0000313" key="3">
    <source>
        <dbReference type="Proteomes" id="UP000474159"/>
    </source>
</evidence>
<dbReference type="AlphaFoldDB" id="A0A6L3SZG9"/>
<dbReference type="EMBL" id="VZZK01000019">
    <property type="protein sequence ID" value="KAB1077592.1"/>
    <property type="molecule type" value="Genomic_DNA"/>
</dbReference>
<keyword evidence="3" id="KW-1185">Reference proteome</keyword>
<comment type="caution">
    <text evidence="2">The sequence shown here is derived from an EMBL/GenBank/DDBJ whole genome shotgun (WGS) entry which is preliminary data.</text>
</comment>
<dbReference type="Proteomes" id="UP000474159">
    <property type="component" value="Unassembled WGS sequence"/>
</dbReference>
<evidence type="ECO:0000256" key="1">
    <source>
        <dbReference type="SAM" id="MobiDB-lite"/>
    </source>
</evidence>
<accession>A0A6L3SZG9</accession>
<proteinExistence type="predicted"/>
<name>A0A6L3SZG9_9HYPH</name>
<evidence type="ECO:0000313" key="2">
    <source>
        <dbReference type="EMBL" id="KAB1077592.1"/>
    </source>
</evidence>
<dbReference type="RefSeq" id="WP_151001545.1">
    <property type="nucleotide sequence ID" value="NZ_BPQY01000614.1"/>
</dbReference>
<feature type="region of interest" description="Disordered" evidence="1">
    <location>
        <begin position="1"/>
        <end position="50"/>
    </location>
</feature>
<protein>
    <submittedName>
        <fullName evidence="2">Uncharacterized protein</fullName>
    </submittedName>
</protein>
<sequence>MTTERAIRANRQNALASTGPRTAAGRTRSAQNARKHGLAATDPNPDAPEETEHLATLIAGAHGGDAAILDAARAVAEAQFHLRRVQAFKGTLIREEVHALQAETGTDIASTLFPSADLLQKLARLERYERRAFSQRKSAVRRFAALICRL</sequence>
<reference evidence="2 3" key="1">
    <citation type="submission" date="2019-09" db="EMBL/GenBank/DDBJ databases">
        <title>YIM 48816 draft genome.</title>
        <authorList>
            <person name="Jiang L."/>
        </authorList>
    </citation>
    <scope>NUCLEOTIDE SEQUENCE [LARGE SCALE GENOMIC DNA]</scope>
    <source>
        <strain evidence="2 3">YIM 48816</strain>
    </source>
</reference>
<organism evidence="2 3">
    <name type="scientific">Methylobacterium soli</name>
    <dbReference type="NCBI Taxonomy" id="553447"/>
    <lineage>
        <taxon>Bacteria</taxon>
        <taxon>Pseudomonadati</taxon>
        <taxon>Pseudomonadota</taxon>
        <taxon>Alphaproteobacteria</taxon>
        <taxon>Hyphomicrobiales</taxon>
        <taxon>Methylobacteriaceae</taxon>
        <taxon>Methylobacterium</taxon>
    </lineage>
</organism>